<protein>
    <recommendedName>
        <fullName evidence="9">Interferon-induced transmembrane protein</fullName>
    </recommendedName>
</protein>
<proteinExistence type="predicted"/>
<dbReference type="RefSeq" id="WP_204010539.1">
    <property type="nucleotide sequence ID" value="NZ_BOOG01000007.1"/>
</dbReference>
<gene>
    <name evidence="7" type="ORF">Mth01_05360</name>
</gene>
<reference evidence="7" key="1">
    <citation type="submission" date="2021-01" db="EMBL/GenBank/DDBJ databases">
        <title>Whole genome shotgun sequence of Sphaerimonospora thailandensis NBRC 107569.</title>
        <authorList>
            <person name="Komaki H."/>
            <person name="Tamura T."/>
        </authorList>
    </citation>
    <scope>NUCLEOTIDE SEQUENCE</scope>
    <source>
        <strain evidence="7">NBRC 107569</strain>
    </source>
</reference>
<evidence type="ECO:0000313" key="7">
    <source>
        <dbReference type="EMBL" id="GIH68283.1"/>
    </source>
</evidence>
<dbReference type="EMBL" id="BOOG01000007">
    <property type="protein sequence ID" value="GIH68283.1"/>
    <property type="molecule type" value="Genomic_DNA"/>
</dbReference>
<dbReference type="AlphaFoldDB" id="A0A8J3VXT8"/>
<evidence type="ECO:0000256" key="4">
    <source>
        <dbReference type="ARBA" id="ARBA00023136"/>
    </source>
</evidence>
<sequence length="116" mass="12117">MAYDNNPGYPPPPPGAFPPPPPGGPFGPTPPNNHLVMAIVTTVLCCLPLGVVSIVYATQVNSKWAAGDYQGAMAASESAKKWWLASLLTALVLFVLYIIFVVVLGAISFSTSASLD</sequence>
<evidence type="ECO:0000256" key="2">
    <source>
        <dbReference type="ARBA" id="ARBA00022692"/>
    </source>
</evidence>
<feature type="transmembrane region" description="Helical" evidence="6">
    <location>
        <begin position="82"/>
        <end position="107"/>
    </location>
</feature>
<dbReference type="InterPro" id="IPR007593">
    <property type="entry name" value="CD225/Dispanin_fam"/>
</dbReference>
<keyword evidence="8" id="KW-1185">Reference proteome</keyword>
<dbReference type="GO" id="GO:0016020">
    <property type="term" value="C:membrane"/>
    <property type="evidence" value="ECO:0007669"/>
    <property type="project" value="UniProtKB-SubCell"/>
</dbReference>
<dbReference type="Proteomes" id="UP000610966">
    <property type="component" value="Unassembled WGS sequence"/>
</dbReference>
<keyword evidence="3 6" id="KW-1133">Transmembrane helix</keyword>
<comment type="caution">
    <text evidence="7">The sequence shown here is derived from an EMBL/GenBank/DDBJ whole genome shotgun (WGS) entry which is preliminary data.</text>
</comment>
<dbReference type="InterPro" id="IPR051423">
    <property type="entry name" value="CD225/Dispanin"/>
</dbReference>
<keyword evidence="4 6" id="KW-0472">Membrane</keyword>
<dbReference type="Pfam" id="PF04505">
    <property type="entry name" value="CD225"/>
    <property type="match status" value="1"/>
</dbReference>
<organism evidence="7 8">
    <name type="scientific">Sphaerimonospora thailandensis</name>
    <dbReference type="NCBI Taxonomy" id="795644"/>
    <lineage>
        <taxon>Bacteria</taxon>
        <taxon>Bacillati</taxon>
        <taxon>Actinomycetota</taxon>
        <taxon>Actinomycetes</taxon>
        <taxon>Streptosporangiales</taxon>
        <taxon>Streptosporangiaceae</taxon>
        <taxon>Sphaerimonospora</taxon>
    </lineage>
</organism>
<feature type="region of interest" description="Disordered" evidence="5">
    <location>
        <begin position="1"/>
        <end position="28"/>
    </location>
</feature>
<name>A0A8J3VXT8_9ACTN</name>
<evidence type="ECO:0000256" key="1">
    <source>
        <dbReference type="ARBA" id="ARBA00004370"/>
    </source>
</evidence>
<evidence type="ECO:0000256" key="6">
    <source>
        <dbReference type="SAM" id="Phobius"/>
    </source>
</evidence>
<feature type="compositionally biased region" description="Pro residues" evidence="5">
    <location>
        <begin position="8"/>
        <end position="28"/>
    </location>
</feature>
<feature type="transmembrane region" description="Helical" evidence="6">
    <location>
        <begin position="35"/>
        <end position="57"/>
    </location>
</feature>
<accession>A0A8J3VXT8</accession>
<evidence type="ECO:0000256" key="3">
    <source>
        <dbReference type="ARBA" id="ARBA00022989"/>
    </source>
</evidence>
<keyword evidence="2 6" id="KW-0812">Transmembrane</keyword>
<dbReference type="PANTHER" id="PTHR14948">
    <property type="entry name" value="NG5"/>
    <property type="match status" value="1"/>
</dbReference>
<evidence type="ECO:0000313" key="8">
    <source>
        <dbReference type="Proteomes" id="UP000610966"/>
    </source>
</evidence>
<comment type="subcellular location">
    <subcellularLocation>
        <location evidence="1">Membrane</location>
    </subcellularLocation>
</comment>
<evidence type="ECO:0000256" key="5">
    <source>
        <dbReference type="SAM" id="MobiDB-lite"/>
    </source>
</evidence>
<evidence type="ECO:0008006" key="9">
    <source>
        <dbReference type="Google" id="ProtNLM"/>
    </source>
</evidence>
<dbReference type="PANTHER" id="PTHR14948:SF25">
    <property type="entry name" value="DUF4190 DOMAIN-CONTAINING PROTEIN"/>
    <property type="match status" value="1"/>
</dbReference>